<accession>A0A7J8AMM7</accession>
<gene>
    <name evidence="2" type="ORF">mMyoMyo1_008013</name>
</gene>
<sequence length="162" mass="19209">MGLHQTKKLLHSKKQTNKTKQKTHTQTINKMKREPTEWASTFANYTCDKGLISKIYKELMQLNTKKTNNPMKNWAKDLNRHFSKEIFIDCQKTYEKMLNITNHQRDTNKTTMRYHLTSARMSTINKSTINRCWQKCGEKGTLMHCWQKCNHYGKQYGVSSKN</sequence>
<name>A0A7J8AMM7_MYOMY</name>
<protein>
    <submittedName>
        <fullName evidence="2">Uncharacterized protein</fullName>
    </submittedName>
</protein>
<dbReference type="AlphaFoldDB" id="A0A7J8AMM7"/>
<keyword evidence="3" id="KW-1185">Reference proteome</keyword>
<evidence type="ECO:0000313" key="2">
    <source>
        <dbReference type="EMBL" id="KAF6387521.1"/>
    </source>
</evidence>
<reference evidence="2 3" key="1">
    <citation type="journal article" date="2020" name="Nature">
        <title>Six reference-quality genomes reveal evolution of bat adaptations.</title>
        <authorList>
            <person name="Jebb D."/>
            <person name="Huang Z."/>
            <person name="Pippel M."/>
            <person name="Hughes G.M."/>
            <person name="Lavrichenko K."/>
            <person name="Devanna P."/>
            <person name="Winkler S."/>
            <person name="Jermiin L.S."/>
            <person name="Skirmuntt E.C."/>
            <person name="Katzourakis A."/>
            <person name="Burkitt-Gray L."/>
            <person name="Ray D.A."/>
            <person name="Sullivan K.A.M."/>
            <person name="Roscito J.G."/>
            <person name="Kirilenko B.M."/>
            <person name="Davalos L.M."/>
            <person name="Corthals A.P."/>
            <person name="Power M.L."/>
            <person name="Jones G."/>
            <person name="Ransome R.D."/>
            <person name="Dechmann D.K.N."/>
            <person name="Locatelli A.G."/>
            <person name="Puechmaille S.J."/>
            <person name="Fedrigo O."/>
            <person name="Jarvis E.D."/>
            <person name="Hiller M."/>
            <person name="Vernes S.C."/>
            <person name="Myers E.W."/>
            <person name="Teeling E.C."/>
        </authorList>
    </citation>
    <scope>NUCLEOTIDE SEQUENCE [LARGE SCALE GENOMIC DNA]</scope>
    <source>
        <strain evidence="2">MMyoMyo1</strain>
        <tissue evidence="2">Flight muscle</tissue>
    </source>
</reference>
<evidence type="ECO:0000256" key="1">
    <source>
        <dbReference type="SAM" id="MobiDB-lite"/>
    </source>
</evidence>
<feature type="compositionally biased region" description="Basic residues" evidence="1">
    <location>
        <begin position="1"/>
        <end position="23"/>
    </location>
</feature>
<proteinExistence type="predicted"/>
<dbReference type="EMBL" id="JABWUV010000001">
    <property type="protein sequence ID" value="KAF6387521.1"/>
    <property type="molecule type" value="Genomic_DNA"/>
</dbReference>
<organism evidence="2 3">
    <name type="scientific">Myotis myotis</name>
    <name type="common">Greater mouse-eared bat</name>
    <name type="synonym">Vespertilio myotis</name>
    <dbReference type="NCBI Taxonomy" id="51298"/>
    <lineage>
        <taxon>Eukaryota</taxon>
        <taxon>Metazoa</taxon>
        <taxon>Chordata</taxon>
        <taxon>Craniata</taxon>
        <taxon>Vertebrata</taxon>
        <taxon>Euteleostomi</taxon>
        <taxon>Mammalia</taxon>
        <taxon>Eutheria</taxon>
        <taxon>Laurasiatheria</taxon>
        <taxon>Chiroptera</taxon>
        <taxon>Yangochiroptera</taxon>
        <taxon>Vespertilionidae</taxon>
        <taxon>Myotis</taxon>
    </lineage>
</organism>
<dbReference type="Proteomes" id="UP000527355">
    <property type="component" value="Unassembled WGS sequence"/>
</dbReference>
<feature type="region of interest" description="Disordered" evidence="1">
    <location>
        <begin position="1"/>
        <end position="28"/>
    </location>
</feature>
<comment type="caution">
    <text evidence="2">The sequence shown here is derived from an EMBL/GenBank/DDBJ whole genome shotgun (WGS) entry which is preliminary data.</text>
</comment>
<evidence type="ECO:0000313" key="3">
    <source>
        <dbReference type="Proteomes" id="UP000527355"/>
    </source>
</evidence>